<organism evidence="1 2">
    <name type="scientific">Meiothermus taiwanensis</name>
    <dbReference type="NCBI Taxonomy" id="172827"/>
    <lineage>
        <taxon>Bacteria</taxon>
        <taxon>Thermotogati</taxon>
        <taxon>Deinococcota</taxon>
        <taxon>Deinococci</taxon>
        <taxon>Thermales</taxon>
        <taxon>Thermaceae</taxon>
        <taxon>Meiothermus</taxon>
    </lineage>
</organism>
<dbReference type="Proteomes" id="UP000266089">
    <property type="component" value="Unassembled WGS sequence"/>
</dbReference>
<evidence type="ECO:0000313" key="2">
    <source>
        <dbReference type="Proteomes" id="UP000266089"/>
    </source>
</evidence>
<evidence type="ECO:0000313" key="1">
    <source>
        <dbReference type="EMBL" id="RIH75155.1"/>
    </source>
</evidence>
<comment type="caution">
    <text evidence="1">The sequence shown here is derived from an EMBL/GenBank/DDBJ whole genome shotgun (WGS) entry which is preliminary data.</text>
</comment>
<accession>A0A399DSF1</accession>
<gene>
    <name evidence="1" type="ORF">Mcate_02361</name>
</gene>
<dbReference type="RefSeq" id="WP_131455708.1">
    <property type="nucleotide sequence ID" value="NZ_JBHSXZ010000039.1"/>
</dbReference>
<reference evidence="1 2" key="1">
    <citation type="submission" date="2018-08" db="EMBL/GenBank/DDBJ databases">
        <title>Meiothermus cateniformans JCM 15151 genome sequencing project.</title>
        <authorList>
            <person name="Da Costa M.S."/>
            <person name="Albuquerque L."/>
            <person name="Raposo P."/>
            <person name="Froufe H.J.C."/>
            <person name="Barroso C.S."/>
            <person name="Egas C."/>
        </authorList>
    </citation>
    <scope>NUCLEOTIDE SEQUENCE [LARGE SCALE GENOMIC DNA]</scope>
    <source>
        <strain evidence="1 2">JCM 15151</strain>
    </source>
</reference>
<name>A0A399DSF1_9DEIN</name>
<dbReference type="OrthoDB" id="33887at2"/>
<proteinExistence type="predicted"/>
<dbReference type="KEGG" id="mtai:Mtai_v1c28840"/>
<evidence type="ECO:0008006" key="3">
    <source>
        <dbReference type="Google" id="ProtNLM"/>
    </source>
</evidence>
<dbReference type="AlphaFoldDB" id="A0A399DSF1"/>
<protein>
    <recommendedName>
        <fullName evidence="3">Peptidase C39-like domain-containing protein</fullName>
    </recommendedName>
</protein>
<sequence>MRHWFVSVWVLAGLLGACGPRNSGDDNAVVIRAAEGGVVEAGGAKLTIPPGVLSRDSRVSLELRAKPSEPQDNPLQAAGPQVGLDLGGASLNAPATLELPTDPTSPEGSVVVLETVADPEPDGPRLWVHAATPVGAGAAGVSGQTLPAKVAYAVRRVGLYTAYVVPKPRPQEGGMRSLQVPFYYQAGLPWCVPTSLSMVINYHRPQPALATNPRFPGGFASNYGLASLIKQSPSSGANGGSILKAAGIPESAYSYLRWDAELIPSDNTSGDFNAFTAYVTLATTGFFGLFPAKPVWTDSDRLWHAFVLTGVTKDGVYFADSNARPHQNWNGTHPSMTWKAFREANCTLKDSKDPTKGCVDTGDPNKPDLYTIVFFNEPRPEAERRGSIELSHGETVYFGGVGYPFSASLIFRNPSNQEISRWKWSGLFPNGYYFSDEATTLPTFPYGRNLVQDNEFHSLIYRSSRMEASFNVVNVTNVALDFEVEARLYVAGAMKAQRFANVSVGAYNLRPLALDFGNLASVVGTVDGPTPARLELNLRQGGTLQDVKHIAFKLAPDPSDLPKVRILVPSAPTTLLKGEPFTFRGEGFDAHTLPSGRARLAWFEGATLLGNGGQYTLTPSAAGSRTLTLVATGEYGLQATASVSVNVIDPTRTPGEIVIVEPKNGASYWSPNINQPMVDVPLVGYATYSNGAAVPGERLVWTAQGWGEPEVEVGRGSSLTVRLAGGRNYGASYTIRLTVLSDGGEPIGSKTVTITVGYTYIG</sequence>
<dbReference type="EMBL" id="QWKX01000077">
    <property type="protein sequence ID" value="RIH75155.1"/>
    <property type="molecule type" value="Genomic_DNA"/>
</dbReference>
<dbReference type="PROSITE" id="PS51257">
    <property type="entry name" value="PROKAR_LIPOPROTEIN"/>
    <property type="match status" value="1"/>
</dbReference>